<proteinExistence type="predicted"/>
<dbReference type="WBParaSite" id="HPLM_0000540801-mRNA-1">
    <property type="protein sequence ID" value="HPLM_0000540801-mRNA-1"/>
    <property type="gene ID" value="HPLM_0000540801"/>
</dbReference>
<accession>A0A0N4W5X4</accession>
<sequence>MSALQKHVSSVSAEAKPMPCKHCKNGIGSSVRPRLTGWPLEKPSHNNHVSKVSKKVSNKARTSELTHRTPPASCEQYARAAE</sequence>
<protein>
    <submittedName>
        <fullName evidence="2">60S ribosomal protein L29</fullName>
    </submittedName>
</protein>
<evidence type="ECO:0000256" key="1">
    <source>
        <dbReference type="SAM" id="MobiDB-lite"/>
    </source>
</evidence>
<evidence type="ECO:0000313" key="2">
    <source>
        <dbReference type="WBParaSite" id="HPLM_0000540801-mRNA-1"/>
    </source>
</evidence>
<feature type="region of interest" description="Disordered" evidence="1">
    <location>
        <begin position="1"/>
        <end position="82"/>
    </location>
</feature>
<dbReference type="AlphaFoldDB" id="A0A0N4W5X4"/>
<name>A0A0N4W5X4_HAEPC</name>
<reference evidence="2" key="1">
    <citation type="submission" date="2017-02" db="UniProtKB">
        <authorList>
            <consortium name="WormBaseParasite"/>
        </authorList>
    </citation>
    <scope>IDENTIFICATION</scope>
</reference>
<organism evidence="2">
    <name type="scientific">Haemonchus placei</name>
    <name type="common">Barber's pole worm</name>
    <dbReference type="NCBI Taxonomy" id="6290"/>
    <lineage>
        <taxon>Eukaryota</taxon>
        <taxon>Metazoa</taxon>
        <taxon>Ecdysozoa</taxon>
        <taxon>Nematoda</taxon>
        <taxon>Chromadorea</taxon>
        <taxon>Rhabditida</taxon>
        <taxon>Rhabditina</taxon>
        <taxon>Rhabditomorpha</taxon>
        <taxon>Strongyloidea</taxon>
        <taxon>Trichostrongylidae</taxon>
        <taxon>Haemonchus</taxon>
    </lineage>
</organism>